<evidence type="ECO:0000313" key="3">
    <source>
        <dbReference type="EMBL" id="MBO0357485.1"/>
    </source>
</evidence>
<sequence length="150" mass="17624">MKALKWFLSALYFSLLTYIVFFARRREQLVWHDDFLNLVPFVHTIQGYHQLHYMPPRGQWDFFTNLFGNVVLFMPLPFILIVLFRITNKYTIILLGAGLSIAIELTQYIFQIGIPDIDDVLLNTGGVVAGLVCWLVIFRVKFLRRVMFAY</sequence>
<feature type="transmembrane region" description="Helical" evidence="1">
    <location>
        <begin position="6"/>
        <end position="23"/>
    </location>
</feature>
<gene>
    <name evidence="3" type="ORF">J0X19_05975</name>
</gene>
<evidence type="ECO:0000256" key="1">
    <source>
        <dbReference type="SAM" id="Phobius"/>
    </source>
</evidence>
<protein>
    <submittedName>
        <fullName evidence="3">VanZ family protein</fullName>
    </submittedName>
</protein>
<dbReference type="PANTHER" id="PTHR36834">
    <property type="entry name" value="MEMBRANE PROTEIN-RELATED"/>
    <property type="match status" value="1"/>
</dbReference>
<dbReference type="AlphaFoldDB" id="A0A939EVN7"/>
<evidence type="ECO:0000259" key="2">
    <source>
        <dbReference type="Pfam" id="PF04892"/>
    </source>
</evidence>
<dbReference type="PANTHER" id="PTHR36834:SF2">
    <property type="entry name" value="MEMBRANE PROTEIN"/>
    <property type="match status" value="1"/>
</dbReference>
<feature type="transmembrane region" description="Helical" evidence="1">
    <location>
        <begin position="91"/>
        <end position="114"/>
    </location>
</feature>
<dbReference type="RefSeq" id="WP_206982560.1">
    <property type="nucleotide sequence ID" value="NZ_JAFLQZ010000003.1"/>
</dbReference>
<proteinExistence type="predicted"/>
<keyword evidence="1" id="KW-1133">Transmembrane helix</keyword>
<feature type="transmembrane region" description="Helical" evidence="1">
    <location>
        <begin position="66"/>
        <end position="84"/>
    </location>
</feature>
<keyword evidence="1" id="KW-0472">Membrane</keyword>
<dbReference type="Proteomes" id="UP000664144">
    <property type="component" value="Unassembled WGS sequence"/>
</dbReference>
<comment type="caution">
    <text evidence="3">The sequence shown here is derived from an EMBL/GenBank/DDBJ whole genome shotgun (WGS) entry which is preliminary data.</text>
</comment>
<dbReference type="InterPro" id="IPR006976">
    <property type="entry name" value="VanZ-like"/>
</dbReference>
<dbReference type="InterPro" id="IPR053150">
    <property type="entry name" value="Teicoplanin_resist-assoc"/>
</dbReference>
<name>A0A939EVN7_9BACT</name>
<dbReference type="Pfam" id="PF04892">
    <property type="entry name" value="VanZ"/>
    <property type="match status" value="1"/>
</dbReference>
<keyword evidence="4" id="KW-1185">Reference proteome</keyword>
<accession>A0A939EVN7</accession>
<keyword evidence="1" id="KW-0812">Transmembrane</keyword>
<feature type="transmembrane region" description="Helical" evidence="1">
    <location>
        <begin position="120"/>
        <end position="138"/>
    </location>
</feature>
<reference evidence="3" key="1">
    <citation type="submission" date="2021-03" db="EMBL/GenBank/DDBJ databases">
        <authorList>
            <person name="Kim M.K."/>
        </authorList>
    </citation>
    <scope>NUCLEOTIDE SEQUENCE</scope>
    <source>
        <strain evidence="3">BT186</strain>
    </source>
</reference>
<dbReference type="EMBL" id="JAFLQZ010000003">
    <property type="protein sequence ID" value="MBO0357485.1"/>
    <property type="molecule type" value="Genomic_DNA"/>
</dbReference>
<evidence type="ECO:0000313" key="4">
    <source>
        <dbReference type="Proteomes" id="UP000664144"/>
    </source>
</evidence>
<feature type="domain" description="VanZ-like" evidence="2">
    <location>
        <begin position="11"/>
        <end position="137"/>
    </location>
</feature>
<organism evidence="3 4">
    <name type="scientific">Hymenobacter telluris</name>
    <dbReference type="NCBI Taxonomy" id="2816474"/>
    <lineage>
        <taxon>Bacteria</taxon>
        <taxon>Pseudomonadati</taxon>
        <taxon>Bacteroidota</taxon>
        <taxon>Cytophagia</taxon>
        <taxon>Cytophagales</taxon>
        <taxon>Hymenobacteraceae</taxon>
        <taxon>Hymenobacter</taxon>
    </lineage>
</organism>